<feature type="domain" description="CAAX prenyl protease 2/Lysostaphin resistance protein A-like" evidence="2">
    <location>
        <begin position="145"/>
        <end position="236"/>
    </location>
</feature>
<comment type="caution">
    <text evidence="3">The sequence shown here is derived from an EMBL/GenBank/DDBJ whole genome shotgun (WGS) entry which is preliminary data.</text>
</comment>
<feature type="transmembrane region" description="Helical" evidence="1">
    <location>
        <begin position="224"/>
        <end position="245"/>
    </location>
</feature>
<evidence type="ECO:0000313" key="4">
    <source>
        <dbReference type="Proteomes" id="UP000180043"/>
    </source>
</evidence>
<dbReference type="GO" id="GO:0004175">
    <property type="term" value="F:endopeptidase activity"/>
    <property type="evidence" value="ECO:0007669"/>
    <property type="project" value="UniProtKB-ARBA"/>
</dbReference>
<dbReference type="Pfam" id="PF02517">
    <property type="entry name" value="Rce1-like"/>
    <property type="match status" value="1"/>
</dbReference>
<dbReference type="Proteomes" id="UP000180043">
    <property type="component" value="Unassembled WGS sequence"/>
</dbReference>
<feature type="transmembrane region" description="Helical" evidence="1">
    <location>
        <begin position="107"/>
        <end position="126"/>
    </location>
</feature>
<feature type="transmembrane region" description="Helical" evidence="1">
    <location>
        <begin position="65"/>
        <end position="86"/>
    </location>
</feature>
<accession>A0A1S1LQT2</accession>
<feature type="transmembrane region" description="Helical" evidence="1">
    <location>
        <begin position="197"/>
        <end position="218"/>
    </location>
</feature>
<dbReference type="RefSeq" id="WP_070947541.1">
    <property type="nucleotide sequence ID" value="NZ_CP041150.1"/>
</dbReference>
<dbReference type="EMBL" id="MLIQ01000017">
    <property type="protein sequence ID" value="OHU53931.1"/>
    <property type="molecule type" value="Genomic_DNA"/>
</dbReference>
<protein>
    <submittedName>
        <fullName evidence="3">CAAX protease family protein</fullName>
    </submittedName>
</protein>
<evidence type="ECO:0000259" key="2">
    <source>
        <dbReference type="Pfam" id="PF02517"/>
    </source>
</evidence>
<name>A0A1S1LQT2_MYCCH</name>
<feature type="transmembrane region" description="Helical" evidence="1">
    <location>
        <begin position="20"/>
        <end position="45"/>
    </location>
</feature>
<dbReference type="AlphaFoldDB" id="A0A1S1LQT2"/>
<keyword evidence="1" id="KW-1133">Transmembrane helix</keyword>
<proteinExistence type="predicted"/>
<dbReference type="GO" id="GO:0080120">
    <property type="term" value="P:CAAX-box protein maturation"/>
    <property type="evidence" value="ECO:0007669"/>
    <property type="project" value="UniProtKB-ARBA"/>
</dbReference>
<evidence type="ECO:0000313" key="3">
    <source>
        <dbReference type="EMBL" id="OHU53931.1"/>
    </source>
</evidence>
<keyword evidence="1" id="KW-0472">Membrane</keyword>
<dbReference type="InterPro" id="IPR003675">
    <property type="entry name" value="Rce1/LyrA-like_dom"/>
</dbReference>
<organism evidence="3 4">
    <name type="scientific">Mycobacteroides chelonae</name>
    <name type="common">Mycobacterium chelonae</name>
    <dbReference type="NCBI Taxonomy" id="1774"/>
    <lineage>
        <taxon>Bacteria</taxon>
        <taxon>Bacillati</taxon>
        <taxon>Actinomycetota</taxon>
        <taxon>Actinomycetes</taxon>
        <taxon>Mycobacteriales</taxon>
        <taxon>Mycobacteriaceae</taxon>
        <taxon>Mycobacteroides</taxon>
    </lineage>
</organism>
<reference evidence="3 4" key="1">
    <citation type="submission" date="2016-10" db="EMBL/GenBank/DDBJ databases">
        <title>Evaluation of Human, Veterinary and Environmental Mycobacterium chelonae Isolates by Core Genome Phylogenomic Analysis, Targeted Gene Comparison, and Anti-microbial Susceptibility Patterns: A Tale of Mistaken Identities.</title>
        <authorList>
            <person name="Fogelson S.B."/>
            <person name="Camus A.C."/>
            <person name="Lorenz W."/>
            <person name="Vasireddy R."/>
            <person name="Vasireddy S."/>
            <person name="Smith T."/>
            <person name="Brown-Elliott B.A."/>
            <person name="Wallace R.J.Jr."/>
            <person name="Hasan N.A."/>
            <person name="Reischl U."/>
            <person name="Sanchez S."/>
        </authorList>
    </citation>
    <scope>NUCLEOTIDE SEQUENCE [LARGE SCALE GENOMIC DNA]</scope>
    <source>
        <strain evidence="3 4">15515</strain>
    </source>
</reference>
<gene>
    <name evidence="3" type="ORF">BKG82_16580</name>
</gene>
<evidence type="ECO:0000256" key="1">
    <source>
        <dbReference type="SAM" id="Phobius"/>
    </source>
</evidence>
<keyword evidence="3" id="KW-0378">Hydrolase</keyword>
<keyword evidence="3" id="KW-0645">Protease</keyword>
<sequence length="253" mass="27254">MSAVAESDMSARTIRIEMGIVLAISFGMSAVSALLQFTSAVIAGLSGQTVALNPRRAELSLIDLGLNLVSITRLIAWGALAVYLLWRSGFGPSSIGLARWRSRTDGLGALGLAALIGLPGLALYVGARWMGLSVQVIPASLDDTWWRIPVLVLSAFANGWAEEVVVVAYLQTRLRQLGYGTATTIAYSALLRGCYHLYQGVSAGIGNLVMGLVFGYVWQRTRRLWPLVVAHGVIDTVAFVGFALLRDHLSWLH</sequence>
<keyword evidence="1" id="KW-0812">Transmembrane</keyword>
<dbReference type="GO" id="GO:0006508">
    <property type="term" value="P:proteolysis"/>
    <property type="evidence" value="ECO:0007669"/>
    <property type="project" value="UniProtKB-KW"/>
</dbReference>